<dbReference type="AlphaFoldDB" id="A0A169QZJ3"/>
<protein>
    <submittedName>
        <fullName evidence="2">Uncharacterized protein</fullName>
    </submittedName>
</protein>
<accession>A0A169QZJ3</accession>
<evidence type="ECO:0000313" key="3">
    <source>
        <dbReference type="Proteomes" id="UP000218288"/>
    </source>
</evidence>
<reference evidence="2 3" key="1">
    <citation type="journal article" date="2016" name="Genome Announc.">
        <title>Complete Genome Sequence of Methylobacterium populi P-1M, Isolated from Pink-Pigmented Household Biofilm.</title>
        <authorList>
            <person name="Morohoshi T."/>
            <person name="Ikeda T."/>
        </authorList>
    </citation>
    <scope>NUCLEOTIDE SEQUENCE [LARGE SCALE GENOMIC DNA]</scope>
    <source>
        <strain evidence="2 3">P-1M</strain>
    </source>
</reference>
<proteinExistence type="predicted"/>
<gene>
    <name evidence="2" type="ORF">MPPM_2223</name>
</gene>
<dbReference type="RefSeq" id="WP_096485109.1">
    <property type="nucleotide sequence ID" value="NZ_AP014809.1"/>
</dbReference>
<name>A0A169QZJ3_9HYPH</name>
<sequence>MPHFSKEVLEASPETLAHLREILHGRQQGGRNGRTVQTTPTKEGRFGSSGGRGAPVRKRRQTATVVA</sequence>
<dbReference type="OrthoDB" id="8005676at2"/>
<dbReference type="EMBL" id="AP014809">
    <property type="protein sequence ID" value="BAU90828.1"/>
    <property type="molecule type" value="Genomic_DNA"/>
</dbReference>
<evidence type="ECO:0000313" key="2">
    <source>
        <dbReference type="EMBL" id="BAU90828.1"/>
    </source>
</evidence>
<dbReference type="Proteomes" id="UP000218288">
    <property type="component" value="Chromosome"/>
</dbReference>
<organism evidence="2 3">
    <name type="scientific">Methylorubrum populi</name>
    <dbReference type="NCBI Taxonomy" id="223967"/>
    <lineage>
        <taxon>Bacteria</taxon>
        <taxon>Pseudomonadati</taxon>
        <taxon>Pseudomonadota</taxon>
        <taxon>Alphaproteobacteria</taxon>
        <taxon>Hyphomicrobiales</taxon>
        <taxon>Methylobacteriaceae</taxon>
        <taxon>Methylorubrum</taxon>
    </lineage>
</organism>
<feature type="region of interest" description="Disordered" evidence="1">
    <location>
        <begin position="23"/>
        <end position="67"/>
    </location>
</feature>
<evidence type="ECO:0000256" key="1">
    <source>
        <dbReference type="SAM" id="MobiDB-lite"/>
    </source>
</evidence>